<accession>A0A2M4ADQ8</accession>
<proteinExistence type="predicted"/>
<sequence length="466" mass="50201">MFAWEIRDKLLADGICVHDNVPSVSSINRIVRNKAAEKAKYSSQRSDNSGLDSPRIMSRSNQQQQQSQQDCLNQQMQAEQEAMKSPQQQQQQQQVENVASQSYSINGLLGLSQKSLSGSSSKRRRIKEDPDMKGTMLGCIKRDKDSKELSADAMMHDDGINKQSAPGQEQQQQQQDKGHDMFAGGVDFVNSLGMAQDDSPDHQQQQQQSSPFGSMRSGRGSSMHSPIRSRENALFLLAAGGVGGGGGGAAAAGGGEKPHKYHRTDEPMPTGVIVEDDSTARKHQQQQLQHQAAAHQQQQQQQQQPSDVKAAYDKIISGELVAGGGGTVKRNAAATAATEPATLTQSIEFLSDMNNNIAQNQHQSFASGASSAYEGAYSAADSASVEAAAQAVHLNPHLAACSSNYSAFLQNTDQFAAAANPDLIFPSAAYTQYTTAPGYGSFNYNSSFANNNLCRDLGQIHYPDEQ</sequence>
<dbReference type="InterPro" id="IPR001523">
    <property type="entry name" value="Paired_dom"/>
</dbReference>
<dbReference type="Pfam" id="PF00292">
    <property type="entry name" value="PAX"/>
    <property type="match status" value="1"/>
</dbReference>
<protein>
    <submittedName>
        <fullName evidence="10">Putative transcription factor</fullName>
    </submittedName>
</protein>
<dbReference type="GO" id="GO:0000978">
    <property type="term" value="F:RNA polymerase II cis-regulatory region sequence-specific DNA binding"/>
    <property type="evidence" value="ECO:0007669"/>
    <property type="project" value="TreeGrafter"/>
</dbReference>
<dbReference type="SUPFAM" id="SSF46689">
    <property type="entry name" value="Homeodomain-like"/>
    <property type="match status" value="1"/>
</dbReference>
<feature type="compositionally biased region" description="Low complexity" evidence="8">
    <location>
        <begin position="285"/>
        <end position="304"/>
    </location>
</feature>
<organism evidence="10">
    <name type="scientific">Anopheles triannulatus</name>
    <dbReference type="NCBI Taxonomy" id="58253"/>
    <lineage>
        <taxon>Eukaryota</taxon>
        <taxon>Metazoa</taxon>
        <taxon>Ecdysozoa</taxon>
        <taxon>Arthropoda</taxon>
        <taxon>Hexapoda</taxon>
        <taxon>Insecta</taxon>
        <taxon>Pterygota</taxon>
        <taxon>Neoptera</taxon>
        <taxon>Endopterygota</taxon>
        <taxon>Diptera</taxon>
        <taxon>Nematocera</taxon>
        <taxon>Culicoidea</taxon>
        <taxon>Culicidae</taxon>
        <taxon>Anophelinae</taxon>
        <taxon>Anopheles</taxon>
    </lineage>
</organism>
<comment type="subcellular location">
    <subcellularLocation>
        <location evidence="1">Nucleus</location>
    </subcellularLocation>
</comment>
<evidence type="ECO:0000256" key="8">
    <source>
        <dbReference type="SAM" id="MobiDB-lite"/>
    </source>
</evidence>
<evidence type="ECO:0000256" key="1">
    <source>
        <dbReference type="ARBA" id="ARBA00004123"/>
    </source>
</evidence>
<feature type="compositionally biased region" description="Low complexity" evidence="8">
    <location>
        <begin position="202"/>
        <end position="226"/>
    </location>
</feature>
<dbReference type="Gene3D" id="1.10.10.10">
    <property type="entry name" value="Winged helix-like DNA-binding domain superfamily/Winged helix DNA-binding domain"/>
    <property type="match status" value="1"/>
</dbReference>
<dbReference type="GO" id="GO:0005634">
    <property type="term" value="C:nucleus"/>
    <property type="evidence" value="ECO:0007669"/>
    <property type="project" value="UniProtKB-SubCell"/>
</dbReference>
<evidence type="ECO:0000256" key="5">
    <source>
        <dbReference type="ARBA" id="ARBA00023125"/>
    </source>
</evidence>
<keyword evidence="2" id="KW-0217">Developmental protein</keyword>
<keyword evidence="5" id="KW-0238">DNA-binding</keyword>
<keyword evidence="3" id="KW-0563">Paired box</keyword>
<dbReference type="PROSITE" id="PS51057">
    <property type="entry name" value="PAIRED_2"/>
    <property type="match status" value="1"/>
</dbReference>
<feature type="region of interest" description="Disordered" evidence="8">
    <location>
        <begin position="244"/>
        <end position="309"/>
    </location>
</feature>
<dbReference type="GO" id="GO:0000981">
    <property type="term" value="F:DNA-binding transcription factor activity, RNA polymerase II-specific"/>
    <property type="evidence" value="ECO:0007669"/>
    <property type="project" value="TreeGrafter"/>
</dbReference>
<evidence type="ECO:0000256" key="2">
    <source>
        <dbReference type="ARBA" id="ARBA00022473"/>
    </source>
</evidence>
<feature type="region of interest" description="Disordered" evidence="8">
    <location>
        <begin position="112"/>
        <end position="145"/>
    </location>
</feature>
<evidence type="ECO:0000259" key="9">
    <source>
        <dbReference type="PROSITE" id="PS51057"/>
    </source>
</evidence>
<name>A0A2M4ADQ8_9DIPT</name>
<evidence type="ECO:0000313" key="10">
    <source>
        <dbReference type="EMBL" id="MBW38926.1"/>
    </source>
</evidence>
<evidence type="ECO:0000256" key="6">
    <source>
        <dbReference type="ARBA" id="ARBA00023163"/>
    </source>
</evidence>
<keyword evidence="7" id="KW-0539">Nucleus</keyword>
<evidence type="ECO:0000256" key="4">
    <source>
        <dbReference type="ARBA" id="ARBA00023015"/>
    </source>
</evidence>
<dbReference type="InterPro" id="IPR036388">
    <property type="entry name" value="WH-like_DNA-bd_sf"/>
</dbReference>
<keyword evidence="6" id="KW-0804">Transcription</keyword>
<feature type="region of interest" description="Disordered" evidence="8">
    <location>
        <begin position="35"/>
        <end position="96"/>
    </location>
</feature>
<evidence type="ECO:0000256" key="3">
    <source>
        <dbReference type="ARBA" id="ARBA00022724"/>
    </source>
</evidence>
<keyword evidence="4" id="KW-0805">Transcription regulation</keyword>
<feature type="compositionally biased region" description="Low complexity" evidence="8">
    <location>
        <begin position="62"/>
        <end position="77"/>
    </location>
</feature>
<feature type="domain" description="Paired" evidence="9">
    <location>
        <begin position="1"/>
        <end position="34"/>
    </location>
</feature>
<feature type="region of interest" description="Disordered" evidence="8">
    <location>
        <begin position="158"/>
        <end position="227"/>
    </location>
</feature>
<dbReference type="EMBL" id="GGFK01005605">
    <property type="protein sequence ID" value="MBW38926.1"/>
    <property type="molecule type" value="Transcribed_RNA"/>
</dbReference>
<dbReference type="PANTHER" id="PTHR45636">
    <property type="entry name" value="PAIRED BOX PROTEIN PAX-6-RELATED-RELATED"/>
    <property type="match status" value="1"/>
</dbReference>
<dbReference type="PANTHER" id="PTHR45636:SF52">
    <property type="entry name" value="PAIRED DOMAIN-CONTAINING PROTEIN"/>
    <property type="match status" value="1"/>
</dbReference>
<dbReference type="InterPro" id="IPR043565">
    <property type="entry name" value="PAX_fam"/>
</dbReference>
<feature type="compositionally biased region" description="Polar residues" evidence="8">
    <location>
        <begin position="41"/>
        <end position="51"/>
    </location>
</feature>
<evidence type="ECO:0000256" key="7">
    <source>
        <dbReference type="ARBA" id="ARBA00023242"/>
    </source>
</evidence>
<feature type="compositionally biased region" description="Gly residues" evidence="8">
    <location>
        <begin position="244"/>
        <end position="255"/>
    </location>
</feature>
<dbReference type="InterPro" id="IPR009057">
    <property type="entry name" value="Homeodomain-like_sf"/>
</dbReference>
<dbReference type="AlphaFoldDB" id="A0A2M4ADQ8"/>
<reference evidence="10" key="1">
    <citation type="submission" date="2018-01" db="EMBL/GenBank/DDBJ databases">
        <title>An insight into the sialome of Amazonian anophelines.</title>
        <authorList>
            <person name="Ribeiro J.M."/>
            <person name="Scarpassa V."/>
            <person name="Calvo E."/>
        </authorList>
    </citation>
    <scope>NUCLEOTIDE SEQUENCE</scope>
    <source>
        <tissue evidence="10">Salivary glands</tissue>
    </source>
</reference>